<dbReference type="PROSITE" id="PS51186">
    <property type="entry name" value="GNAT"/>
    <property type="match status" value="1"/>
</dbReference>
<keyword evidence="2" id="KW-0012">Acyltransferase</keyword>
<dbReference type="Proteomes" id="UP000326865">
    <property type="component" value="Unassembled WGS sequence"/>
</dbReference>
<evidence type="ECO:0000313" key="7">
    <source>
        <dbReference type="Proteomes" id="UP000326865"/>
    </source>
</evidence>
<dbReference type="AlphaFoldDB" id="A0A5N5UF10"/>
<dbReference type="Proteomes" id="UP000326207">
    <property type="component" value="Unassembled WGS sequence"/>
</dbReference>
<dbReference type="PANTHER" id="PTHR43072">
    <property type="entry name" value="N-ACETYLTRANSFERASE"/>
    <property type="match status" value="1"/>
</dbReference>
<dbReference type="SUPFAM" id="SSF55729">
    <property type="entry name" value="Acyl-CoA N-acyltransferases (Nat)"/>
    <property type="match status" value="1"/>
</dbReference>
<dbReference type="CDD" id="cd04301">
    <property type="entry name" value="NAT_SF"/>
    <property type="match status" value="1"/>
</dbReference>
<evidence type="ECO:0000256" key="2">
    <source>
        <dbReference type="ARBA" id="ARBA00023315"/>
    </source>
</evidence>
<dbReference type="EMBL" id="QMDY01000005">
    <property type="protein sequence ID" value="KAB7517273.1"/>
    <property type="molecule type" value="Genomic_DNA"/>
</dbReference>
<evidence type="ECO:0000313" key="4">
    <source>
        <dbReference type="EMBL" id="KAB7513290.1"/>
    </source>
</evidence>
<dbReference type="PANTHER" id="PTHR43072:SF23">
    <property type="entry name" value="UPF0039 PROTEIN C11D3.02C"/>
    <property type="match status" value="1"/>
</dbReference>
<accession>A0A5N5UF10</accession>
<keyword evidence="1 5" id="KW-0808">Transferase</keyword>
<dbReference type="Pfam" id="PF00583">
    <property type="entry name" value="Acetyltransf_1"/>
    <property type="match status" value="1"/>
</dbReference>
<dbReference type="InterPro" id="IPR016181">
    <property type="entry name" value="Acyl_CoA_acyltransferase"/>
</dbReference>
<accession>A0A5N5U3Z7</accession>
<feature type="domain" description="N-acetyltransferase" evidence="3">
    <location>
        <begin position="1"/>
        <end position="158"/>
    </location>
</feature>
<protein>
    <submittedName>
        <fullName evidence="5">GNAT family N-acetyltransferase</fullName>
    </submittedName>
</protein>
<sequence length="158" mass="18195">MIRPYDSDDADALWRLKRAFETAMGDTDDETKAAAYDAKLTGDYRTDWLAWVRRCTDDEECLFVAERDGDLVGYLFLLPERLVFVWDAAVLNEVYVVPEYRGTGVADDLMERGLACAREQSLPLDRLVLDVDGENERAKGFYDRYGFTRWGEMVARNL</sequence>
<keyword evidence="7" id="KW-1185">Reference proteome</keyword>
<evidence type="ECO:0000313" key="5">
    <source>
        <dbReference type="EMBL" id="KAB7517273.1"/>
    </source>
</evidence>
<organism evidence="5 6">
    <name type="scientific">Halosegnis rubeus</name>
    <dbReference type="NCBI Taxonomy" id="2212850"/>
    <lineage>
        <taxon>Archaea</taxon>
        <taxon>Methanobacteriati</taxon>
        <taxon>Methanobacteriota</taxon>
        <taxon>Stenosarchaea group</taxon>
        <taxon>Halobacteria</taxon>
        <taxon>Halobacteriales</taxon>
        <taxon>Natronomonadaceae</taxon>
        <taxon>Halosegnis</taxon>
    </lineage>
</organism>
<comment type="caution">
    <text evidence="5">The sequence shown here is derived from an EMBL/GenBank/DDBJ whole genome shotgun (WGS) entry which is preliminary data.</text>
</comment>
<name>A0A5N5UF10_9EURY</name>
<dbReference type="Gene3D" id="3.40.630.30">
    <property type="match status" value="1"/>
</dbReference>
<evidence type="ECO:0000259" key="3">
    <source>
        <dbReference type="PROSITE" id="PS51186"/>
    </source>
</evidence>
<evidence type="ECO:0000256" key="1">
    <source>
        <dbReference type="ARBA" id="ARBA00022679"/>
    </source>
</evidence>
<dbReference type="InterPro" id="IPR000182">
    <property type="entry name" value="GNAT_dom"/>
</dbReference>
<evidence type="ECO:0000313" key="6">
    <source>
        <dbReference type="Proteomes" id="UP000326207"/>
    </source>
</evidence>
<dbReference type="GO" id="GO:0016747">
    <property type="term" value="F:acyltransferase activity, transferring groups other than amino-acyl groups"/>
    <property type="evidence" value="ECO:0007669"/>
    <property type="project" value="InterPro"/>
</dbReference>
<gene>
    <name evidence="4" type="ORF">DM867_09910</name>
    <name evidence="5" type="ORF">DP108_09655</name>
</gene>
<proteinExistence type="predicted"/>
<dbReference type="EMBL" id="QKKZ01000004">
    <property type="protein sequence ID" value="KAB7513290.1"/>
    <property type="molecule type" value="Genomic_DNA"/>
</dbReference>
<dbReference type="RefSeq" id="WP_152134191.1">
    <property type="nucleotide sequence ID" value="NZ_QKKZ01000004.1"/>
</dbReference>
<reference evidence="6 7" key="1">
    <citation type="submission" date="2019-10" db="EMBL/GenBank/DDBJ databases">
        <title>Unraveling microbial dark matter from salterns through culturing: the case of the genus Halosegnis.</title>
        <authorList>
            <person name="Duran-Viseras A."/>
            <person name="Andrei A.-S."/>
            <person name="Vera-Gargallo B."/>
            <person name="Ghai R."/>
            <person name="Sanchez-Porro C."/>
            <person name="Ventosa A."/>
        </authorList>
    </citation>
    <scope>NUCLEOTIDE SEQUENCE [LARGE SCALE GENOMIC DNA]</scope>
    <source>
        <strain evidence="4 7">F18-79</strain>
        <strain evidence="5 6">F19-13</strain>
    </source>
</reference>